<keyword evidence="2" id="KW-1185">Reference proteome</keyword>
<dbReference type="AlphaFoldDB" id="A0A6L5YDS7"/>
<sequence>MSYEEIQVLSAQAVGELLAVARTEPGDIFVVGCSTSEIGGFRIGKESNAEIAKAVYSGIMPALRERGLFLAAQCCEHLNRALIVEKAALLPGAEICNVVPQLHAGGAFATTAYENCERPVAVEHLRAAAGMDIGDTLIGMHLRDVAVPVRVSVKKIGAANLVCARTRPKFVGGARAVYDDALSGGDIKR</sequence>
<dbReference type="EMBL" id="VUNH01000010">
    <property type="protein sequence ID" value="MST56295.1"/>
    <property type="molecule type" value="Genomic_DNA"/>
</dbReference>
<gene>
    <name evidence="1" type="ORF">FYJ74_09655</name>
</gene>
<reference evidence="1 2" key="1">
    <citation type="submission" date="2019-08" db="EMBL/GenBank/DDBJ databases">
        <title>In-depth cultivation of the pig gut microbiome towards novel bacterial diversity and tailored functional studies.</title>
        <authorList>
            <person name="Wylensek D."/>
            <person name="Hitch T.C.A."/>
            <person name="Clavel T."/>
        </authorList>
    </citation>
    <scope>NUCLEOTIDE SEQUENCE [LARGE SCALE GENOMIC DNA]</scope>
    <source>
        <strain evidence="1 2">SM-530-WT-4B</strain>
    </source>
</reference>
<name>A0A6L5YDS7_9BACT</name>
<dbReference type="InterPro" id="IPR028345">
    <property type="entry name" value="Antibiotic_NAT-like"/>
</dbReference>
<dbReference type="SUPFAM" id="SSF110710">
    <property type="entry name" value="TTHA0583/YokD-like"/>
    <property type="match status" value="1"/>
</dbReference>
<dbReference type="Pfam" id="PF04260">
    <property type="entry name" value="DUF436"/>
    <property type="match status" value="1"/>
</dbReference>
<comment type="caution">
    <text evidence="1">The sequence shown here is derived from an EMBL/GenBank/DDBJ whole genome shotgun (WGS) entry which is preliminary data.</text>
</comment>
<dbReference type="NCBIfam" id="TIGR01440">
    <property type="entry name" value="TIGR01440 family protein"/>
    <property type="match status" value="1"/>
</dbReference>
<dbReference type="Gene3D" id="3.40.50.10360">
    <property type="entry name" value="Hypothetical protein TT1679"/>
    <property type="match status" value="1"/>
</dbReference>
<protein>
    <submittedName>
        <fullName evidence="1">TIGR01440 family protein</fullName>
    </submittedName>
</protein>
<dbReference type="HAMAP" id="MF_00800">
    <property type="entry name" value="UPF0340"/>
    <property type="match status" value="1"/>
</dbReference>
<evidence type="ECO:0000313" key="2">
    <source>
        <dbReference type="Proteomes" id="UP000473699"/>
    </source>
</evidence>
<accession>A0A6L5YDS7</accession>
<dbReference type="PIRSF" id="PIRSF007510">
    <property type="entry name" value="UCP007510"/>
    <property type="match status" value="1"/>
</dbReference>
<organism evidence="1 2">
    <name type="scientific">Pyramidobacter porci</name>
    <dbReference type="NCBI Taxonomy" id="2605789"/>
    <lineage>
        <taxon>Bacteria</taxon>
        <taxon>Thermotogati</taxon>
        <taxon>Synergistota</taxon>
        <taxon>Synergistia</taxon>
        <taxon>Synergistales</taxon>
        <taxon>Dethiosulfovibrionaceae</taxon>
        <taxon>Pyramidobacter</taxon>
    </lineage>
</organism>
<dbReference type="InterPro" id="IPR006340">
    <property type="entry name" value="DUF436"/>
</dbReference>
<dbReference type="RefSeq" id="WP_154529375.1">
    <property type="nucleotide sequence ID" value="NZ_VUNH01000010.1"/>
</dbReference>
<evidence type="ECO:0000313" key="1">
    <source>
        <dbReference type="EMBL" id="MST56295.1"/>
    </source>
</evidence>
<proteinExistence type="inferred from homology"/>
<dbReference type="Proteomes" id="UP000473699">
    <property type="component" value="Unassembled WGS sequence"/>
</dbReference>